<dbReference type="EC" id="1.3.1.28" evidence="3"/>
<name>A0A376F7I1_ENTAS</name>
<dbReference type="InterPro" id="IPR002347">
    <property type="entry name" value="SDR_fam"/>
</dbReference>
<evidence type="ECO:0000313" key="3">
    <source>
        <dbReference type="EMBL" id="STD18735.1"/>
    </source>
</evidence>
<dbReference type="GO" id="GO:0008667">
    <property type="term" value="F:2,3-dihydro-2,3-dihydroxybenzoate dehydrogenase activity"/>
    <property type="evidence" value="ECO:0007669"/>
    <property type="project" value="UniProtKB-EC"/>
</dbReference>
<accession>A0A376F7I1</accession>
<dbReference type="Pfam" id="PF00106">
    <property type="entry name" value="adh_short"/>
    <property type="match status" value="1"/>
</dbReference>
<dbReference type="PRINTS" id="PR00081">
    <property type="entry name" value="GDHRDH"/>
</dbReference>
<dbReference type="Proteomes" id="UP000255163">
    <property type="component" value="Unassembled WGS sequence"/>
</dbReference>
<reference evidence="3 4" key="1">
    <citation type="submission" date="2018-06" db="EMBL/GenBank/DDBJ databases">
        <authorList>
            <consortium name="Pathogen Informatics"/>
            <person name="Doyle S."/>
        </authorList>
    </citation>
    <scope>NUCLEOTIDE SEQUENCE [LARGE SCALE GENOMIC DNA]</scope>
    <source>
        <strain evidence="3 4">NCTC12123</strain>
    </source>
</reference>
<dbReference type="CDD" id="cd05233">
    <property type="entry name" value="SDR_c"/>
    <property type="match status" value="1"/>
</dbReference>
<evidence type="ECO:0000256" key="1">
    <source>
        <dbReference type="ARBA" id="ARBA00006484"/>
    </source>
</evidence>
<dbReference type="Gene3D" id="3.40.50.720">
    <property type="entry name" value="NAD(P)-binding Rossmann-like Domain"/>
    <property type="match status" value="1"/>
</dbReference>
<dbReference type="InterPro" id="IPR036291">
    <property type="entry name" value="NAD(P)-bd_dom_sf"/>
</dbReference>
<evidence type="ECO:0000256" key="2">
    <source>
        <dbReference type="ARBA" id="ARBA00023002"/>
    </source>
</evidence>
<dbReference type="EMBL" id="UFYI01000007">
    <property type="protein sequence ID" value="STD18735.1"/>
    <property type="molecule type" value="Genomic_DNA"/>
</dbReference>
<sequence>MGLKNKTAVIFGGSGAIGSSAAHVLAREGADVYLAARDHARLEQVASRIRAAGGSASTFIFDVLDDSSQLPDLARIDVVVNATGFMHDQGKRLEALTLGEFRQGFDPFLAAYFNIAKAASPRMGGEHGGTIITVVAPAANMTMAGHLGHIVGCAGTEALTRALAAELGTHNIRVLCVRSHAIADAVQAGSYVGTIFASRAQAMGITVEQFLGGAAQSTLTHRLPTLAQVADTIKFLALRCGGRHHGNYRQYDRGRNLAPLSPAILPTIARISSRLTAPGR</sequence>
<protein>
    <submittedName>
        <fullName evidence="3">Protein YxbG</fullName>
        <ecNumber evidence="3">1.3.1.28</ecNumber>
    </submittedName>
</protein>
<comment type="similarity">
    <text evidence="1">Belongs to the short-chain dehydrogenases/reductases (SDR) family.</text>
</comment>
<evidence type="ECO:0000313" key="4">
    <source>
        <dbReference type="Proteomes" id="UP000255163"/>
    </source>
</evidence>
<dbReference type="SUPFAM" id="SSF51735">
    <property type="entry name" value="NAD(P)-binding Rossmann-fold domains"/>
    <property type="match status" value="1"/>
</dbReference>
<gene>
    <name evidence="3" type="primary">yxbG</name>
    <name evidence="3" type="ORF">NCTC12123_00916</name>
</gene>
<dbReference type="AlphaFoldDB" id="A0A376F7I1"/>
<organism evidence="3 4">
    <name type="scientific">Enterobacter asburiae</name>
    <dbReference type="NCBI Taxonomy" id="61645"/>
    <lineage>
        <taxon>Bacteria</taxon>
        <taxon>Pseudomonadati</taxon>
        <taxon>Pseudomonadota</taxon>
        <taxon>Gammaproteobacteria</taxon>
        <taxon>Enterobacterales</taxon>
        <taxon>Enterobacteriaceae</taxon>
        <taxon>Enterobacter</taxon>
        <taxon>Enterobacter cloacae complex</taxon>
    </lineage>
</organism>
<dbReference type="PANTHER" id="PTHR43669:SF3">
    <property type="entry name" value="ALCOHOL DEHYDROGENASE, PUTATIVE (AFU_ORTHOLOGUE AFUA_3G03445)-RELATED"/>
    <property type="match status" value="1"/>
</dbReference>
<dbReference type="PANTHER" id="PTHR43669">
    <property type="entry name" value="5-KETO-D-GLUCONATE 5-REDUCTASE"/>
    <property type="match status" value="1"/>
</dbReference>
<keyword evidence="2 3" id="KW-0560">Oxidoreductase</keyword>
<proteinExistence type="inferred from homology"/>